<feature type="transmembrane region" description="Helical" evidence="1">
    <location>
        <begin position="122"/>
        <end position="145"/>
    </location>
</feature>
<protein>
    <recommendedName>
        <fullName evidence="4">DUF3592 domain-containing protein</fullName>
    </recommendedName>
</protein>
<dbReference type="Proteomes" id="UP000659223">
    <property type="component" value="Unassembled WGS sequence"/>
</dbReference>
<name>A0ABQ2YMR3_9ACTN</name>
<keyword evidence="1" id="KW-1133">Transmembrane helix</keyword>
<keyword evidence="1" id="KW-0812">Transmembrane</keyword>
<proteinExistence type="predicted"/>
<sequence>MQIFEGETASLCFTAVFFGLISLSSMRRLFTVLRVLRHGERALGQCVDFRWSRSSDSDTATKHFVFAFQDRNGCEVRFEDPGRAFGGISVGTPVRVSYDPKAPAKTATIADRKNWGAVAVPALFALVFGLFSLGMLLFAALLAGIL</sequence>
<comment type="caution">
    <text evidence="2">The sequence shown here is derived from an EMBL/GenBank/DDBJ whole genome shotgun (WGS) entry which is preliminary data.</text>
</comment>
<reference evidence="3" key="1">
    <citation type="journal article" date="2019" name="Int. J. Syst. Evol. Microbiol.">
        <title>The Global Catalogue of Microorganisms (GCM) 10K type strain sequencing project: providing services to taxonomists for standard genome sequencing and annotation.</title>
        <authorList>
            <consortium name="The Broad Institute Genomics Platform"/>
            <consortium name="The Broad Institute Genome Sequencing Center for Infectious Disease"/>
            <person name="Wu L."/>
            <person name="Ma J."/>
        </authorList>
    </citation>
    <scope>NUCLEOTIDE SEQUENCE [LARGE SCALE GENOMIC DNA]</scope>
    <source>
        <strain evidence="3">JCM 4586</strain>
    </source>
</reference>
<dbReference type="RefSeq" id="WP_229899497.1">
    <property type="nucleotide sequence ID" value="NZ_BMUT01000008.1"/>
</dbReference>
<dbReference type="EMBL" id="BMUT01000008">
    <property type="protein sequence ID" value="GGX89566.1"/>
    <property type="molecule type" value="Genomic_DNA"/>
</dbReference>
<evidence type="ECO:0000313" key="2">
    <source>
        <dbReference type="EMBL" id="GGX89566.1"/>
    </source>
</evidence>
<keyword evidence="1" id="KW-0472">Membrane</keyword>
<gene>
    <name evidence="2" type="ORF">GCM10010324_38980</name>
</gene>
<keyword evidence="3" id="KW-1185">Reference proteome</keyword>
<evidence type="ECO:0000313" key="3">
    <source>
        <dbReference type="Proteomes" id="UP000659223"/>
    </source>
</evidence>
<evidence type="ECO:0008006" key="4">
    <source>
        <dbReference type="Google" id="ProtNLM"/>
    </source>
</evidence>
<evidence type="ECO:0000256" key="1">
    <source>
        <dbReference type="SAM" id="Phobius"/>
    </source>
</evidence>
<accession>A0ABQ2YMR3</accession>
<feature type="transmembrane region" description="Helical" evidence="1">
    <location>
        <begin position="6"/>
        <end position="24"/>
    </location>
</feature>
<organism evidence="2 3">
    <name type="scientific">Streptomyces hiroshimensis</name>
    <dbReference type="NCBI Taxonomy" id="66424"/>
    <lineage>
        <taxon>Bacteria</taxon>
        <taxon>Bacillati</taxon>
        <taxon>Actinomycetota</taxon>
        <taxon>Actinomycetes</taxon>
        <taxon>Kitasatosporales</taxon>
        <taxon>Streptomycetaceae</taxon>
        <taxon>Streptomyces</taxon>
    </lineage>
</organism>